<protein>
    <submittedName>
        <fullName evidence="3">Glycogen debranching enzyme</fullName>
    </submittedName>
</protein>
<name>A0A4Q7LQG9_9MICO</name>
<dbReference type="GO" id="GO:0005975">
    <property type="term" value="P:carbohydrate metabolic process"/>
    <property type="evidence" value="ECO:0007669"/>
    <property type="project" value="InterPro"/>
</dbReference>
<evidence type="ECO:0000313" key="3">
    <source>
        <dbReference type="EMBL" id="RZS56327.1"/>
    </source>
</evidence>
<organism evidence="3 4">
    <name type="scientific">Microcella putealis</name>
    <dbReference type="NCBI Taxonomy" id="337005"/>
    <lineage>
        <taxon>Bacteria</taxon>
        <taxon>Bacillati</taxon>
        <taxon>Actinomycetota</taxon>
        <taxon>Actinomycetes</taxon>
        <taxon>Micrococcales</taxon>
        <taxon>Microbacteriaceae</taxon>
        <taxon>Microcella</taxon>
    </lineage>
</organism>
<gene>
    <name evidence="3" type="ORF">EV141_1785</name>
</gene>
<reference evidence="3 4" key="1">
    <citation type="journal article" date="2015" name="Stand. Genomic Sci.">
        <title>Genomic Encyclopedia of Bacterial and Archaeal Type Strains, Phase III: the genomes of soil and plant-associated and newly described type strains.</title>
        <authorList>
            <person name="Whitman W.B."/>
            <person name="Woyke T."/>
            <person name="Klenk H.P."/>
            <person name="Zhou Y."/>
            <person name="Lilburn T.G."/>
            <person name="Beck B.J."/>
            <person name="De Vos P."/>
            <person name="Vandamme P."/>
            <person name="Eisen J.A."/>
            <person name="Garrity G."/>
            <person name="Hugenholtz P."/>
            <person name="Kyrpides N.C."/>
        </authorList>
    </citation>
    <scope>NUCLEOTIDE SEQUENCE [LARGE SCALE GENOMIC DNA]</scope>
    <source>
        <strain evidence="3 4">CV2</strain>
    </source>
</reference>
<dbReference type="RefSeq" id="WP_130485586.1">
    <property type="nucleotide sequence ID" value="NZ_SGWW01000003.1"/>
</dbReference>
<dbReference type="InterPro" id="IPR054491">
    <property type="entry name" value="MGH1-like_GH"/>
</dbReference>
<proteinExistence type="predicted"/>
<dbReference type="AlphaFoldDB" id="A0A4Q7LQG9"/>
<dbReference type="InterPro" id="IPR008928">
    <property type="entry name" value="6-hairpin_glycosidase_sf"/>
</dbReference>
<keyword evidence="4" id="KW-1185">Reference proteome</keyword>
<feature type="domain" description="Putative glycogen debranching enzyme N-terminal" evidence="1">
    <location>
        <begin position="18"/>
        <end position="197"/>
    </location>
</feature>
<dbReference type="Gene3D" id="1.50.10.10">
    <property type="match status" value="1"/>
</dbReference>
<dbReference type="Proteomes" id="UP000293519">
    <property type="component" value="Unassembled WGS sequence"/>
</dbReference>
<comment type="caution">
    <text evidence="3">The sequence shown here is derived from an EMBL/GenBank/DDBJ whole genome shotgun (WGS) entry which is preliminary data.</text>
</comment>
<dbReference type="OrthoDB" id="9759959at2"/>
<dbReference type="Pfam" id="PF14742">
    <property type="entry name" value="GDE_N_bis"/>
    <property type="match status" value="1"/>
</dbReference>
<feature type="domain" description="Mannosylglycerate hydrolase MGH1-like glycoside hydrolase" evidence="2">
    <location>
        <begin position="330"/>
        <end position="582"/>
    </location>
</feature>
<accession>A0A4Q7LQG9</accession>
<evidence type="ECO:0000259" key="1">
    <source>
        <dbReference type="Pfam" id="PF14742"/>
    </source>
</evidence>
<sequence length="668" mass="71203">MTPPRQPLLHDALTVLRAPTQVWSAPSGEMGAAPIHGVYLADVRIIRALALTVGGTRPEHIATGAARADAARIQYLLRDLDDTTPDPGVRLELDRTVDAGGVTEQLTLRSRHGDTITTTIEIVIEADASLMESIKQGHREAVGVTPSADGDAVRWSGESVDASLTTSGLATRVDGASILLSAEVTIPPRGEVTVGWRLDTTDRIAAVRGADGPAPWSTPVVDAGDQRLARWVAQSLTDLDALRMATTARPDLQFLAAGAPWFFTLFGRDSLWAARFLLPLGTQLAADTLRVLARLQGTELVDDTAEEPGKIMHELRRQTLVVDDATSLPPLYYGTVDATALWVCLLHDAWRWGMPDDEVRALLPALEQALAWMRDHGDADGDGLLEYVDRSGHGLANQGWKDSGDSVQWRDGSLADGPIALCEVQAYAYEAAIHGADMLDAFGRDGGDEWRAWAGSLKRLFHEQFWITDPALTGELGPYPAIALDAQKRPVDTVTSNIGHLLGTGLLDTEQSALIARRLADPAMSSGYGLRTMSSDAGGYWPLSYHGGAVWTHDTAIAVLGLAREGRGAEAAELISGLLRAAEGFDYRMPELHSGDGVELVDSPVPYPAACRPQAWSAASAVAVLQAVLGLEPGAGGALATRPLDVAGRVRVDGIVVGGESRSVSTER</sequence>
<dbReference type="Pfam" id="PF22422">
    <property type="entry name" value="MGH1-like_GH"/>
    <property type="match status" value="1"/>
</dbReference>
<evidence type="ECO:0000259" key="2">
    <source>
        <dbReference type="Pfam" id="PF22422"/>
    </source>
</evidence>
<dbReference type="EMBL" id="SGWW01000003">
    <property type="protein sequence ID" value="RZS56327.1"/>
    <property type="molecule type" value="Genomic_DNA"/>
</dbReference>
<evidence type="ECO:0000313" key="4">
    <source>
        <dbReference type="Proteomes" id="UP000293519"/>
    </source>
</evidence>
<dbReference type="InterPro" id="IPR012341">
    <property type="entry name" value="6hp_glycosidase-like_sf"/>
</dbReference>
<dbReference type="InterPro" id="IPR032856">
    <property type="entry name" value="GDE_N_bis"/>
</dbReference>
<dbReference type="SUPFAM" id="SSF48208">
    <property type="entry name" value="Six-hairpin glycosidases"/>
    <property type="match status" value="1"/>
</dbReference>